<dbReference type="Pfam" id="PF17405">
    <property type="entry name" value="Nrap_D4"/>
    <property type="match status" value="1"/>
</dbReference>
<dbReference type="Pfam" id="PF17403">
    <property type="entry name" value="Nrap_D2"/>
    <property type="match status" value="1"/>
</dbReference>
<dbReference type="EMBL" id="CAJVCH010560541">
    <property type="protein sequence ID" value="CAG7831450.1"/>
    <property type="molecule type" value="Genomic_DNA"/>
</dbReference>
<accession>A0A8J2PPP2</accession>
<comment type="similarity">
    <text evidence="3 10">Belongs to the NRAP family.</text>
</comment>
<dbReference type="OrthoDB" id="10251401at2759"/>
<comment type="function">
    <text evidence="8">Part of the small subunit (SSU) processome, first precursor of the small eukaryotic ribosomal subunit. During the assembly of the SSU processome in the nucleolus, many ribosome biogenesis factors, an RNA chaperone and ribosomal proteins associate with the nascent pre-rRNA and work in concert to generate RNA folding, modifications, rearrangements and cleavage as well as targeted degradation of pre-ribosomal RNA by the RNA exosome.</text>
</comment>
<dbReference type="InterPro" id="IPR035371">
    <property type="entry name" value="Nrap_D6"/>
</dbReference>
<dbReference type="GO" id="GO:0032040">
    <property type="term" value="C:small-subunit processome"/>
    <property type="evidence" value="ECO:0007669"/>
    <property type="project" value="TreeGrafter"/>
</dbReference>
<evidence type="ECO:0000256" key="10">
    <source>
        <dbReference type="RuleBase" id="RU364032"/>
    </source>
</evidence>
<evidence type="ECO:0000259" key="16">
    <source>
        <dbReference type="Pfam" id="PF17407"/>
    </source>
</evidence>
<dbReference type="Pfam" id="PF17407">
    <property type="entry name" value="Nrap_D6"/>
    <property type="match status" value="1"/>
</dbReference>
<evidence type="ECO:0000259" key="13">
    <source>
        <dbReference type="Pfam" id="PF17404"/>
    </source>
</evidence>
<dbReference type="Pfam" id="PF17404">
    <property type="entry name" value="Nrap_D3"/>
    <property type="match status" value="1"/>
</dbReference>
<evidence type="ECO:0000256" key="3">
    <source>
        <dbReference type="ARBA" id="ARBA00006674"/>
    </source>
</evidence>
<evidence type="ECO:0000259" key="11">
    <source>
        <dbReference type="Pfam" id="PF03813"/>
    </source>
</evidence>
<dbReference type="GO" id="GO:0005694">
    <property type="term" value="C:chromosome"/>
    <property type="evidence" value="ECO:0007669"/>
    <property type="project" value="UniProtKB-SubCell"/>
</dbReference>
<dbReference type="GO" id="GO:0032545">
    <property type="term" value="C:CURI complex"/>
    <property type="evidence" value="ECO:0007669"/>
    <property type="project" value="TreeGrafter"/>
</dbReference>
<organism evidence="17 18">
    <name type="scientific">Allacma fusca</name>
    <dbReference type="NCBI Taxonomy" id="39272"/>
    <lineage>
        <taxon>Eukaryota</taxon>
        <taxon>Metazoa</taxon>
        <taxon>Ecdysozoa</taxon>
        <taxon>Arthropoda</taxon>
        <taxon>Hexapoda</taxon>
        <taxon>Collembola</taxon>
        <taxon>Symphypleona</taxon>
        <taxon>Sminthuridae</taxon>
        <taxon>Allacma</taxon>
    </lineage>
</organism>
<keyword evidence="18" id="KW-1185">Reference proteome</keyword>
<feature type="domain" description="Nrap protein" evidence="11">
    <location>
        <begin position="103"/>
        <end position="229"/>
    </location>
</feature>
<gene>
    <name evidence="17" type="ORF">AFUS01_LOCUS41192</name>
</gene>
<comment type="subcellular location">
    <subcellularLocation>
        <location evidence="1">Chromosome</location>
    </subcellularLocation>
    <subcellularLocation>
        <location evidence="2 10">Nucleus</location>
        <location evidence="2 10">Nucleolus</location>
    </subcellularLocation>
</comment>
<dbReference type="InterPro" id="IPR035368">
    <property type="entry name" value="Nrap_D3"/>
</dbReference>
<keyword evidence="5" id="KW-0158">Chromosome</keyword>
<dbReference type="InterPro" id="IPR005554">
    <property type="entry name" value="NOL6/Upt22"/>
</dbReference>
<dbReference type="AlphaFoldDB" id="A0A8J2PPP2"/>
<dbReference type="PANTHER" id="PTHR17972:SF0">
    <property type="entry name" value="NUCLEOLAR PROTEIN 6"/>
    <property type="match status" value="1"/>
</dbReference>
<evidence type="ECO:0000256" key="9">
    <source>
        <dbReference type="ARBA" id="ARBA00035020"/>
    </source>
</evidence>
<dbReference type="GO" id="GO:0006364">
    <property type="term" value="P:rRNA processing"/>
    <property type="evidence" value="ECO:0007669"/>
    <property type="project" value="TreeGrafter"/>
</dbReference>
<evidence type="ECO:0000256" key="2">
    <source>
        <dbReference type="ARBA" id="ARBA00004604"/>
    </source>
</evidence>
<keyword evidence="7 10" id="KW-0539">Nucleus</keyword>
<feature type="domain" description="Nrap protein" evidence="15">
    <location>
        <begin position="775"/>
        <end position="929"/>
    </location>
</feature>
<evidence type="ECO:0000256" key="4">
    <source>
        <dbReference type="ARBA" id="ARBA00016437"/>
    </source>
</evidence>
<dbReference type="InterPro" id="IPR035369">
    <property type="entry name" value="Nrap_D4"/>
</dbReference>
<evidence type="ECO:0000256" key="7">
    <source>
        <dbReference type="ARBA" id="ARBA00023242"/>
    </source>
</evidence>
<proteinExistence type="inferred from homology"/>
<reference evidence="17" key="1">
    <citation type="submission" date="2021-06" db="EMBL/GenBank/DDBJ databases">
        <authorList>
            <person name="Hodson N. C."/>
            <person name="Mongue J. A."/>
            <person name="Jaron S. K."/>
        </authorList>
    </citation>
    <scope>NUCLEOTIDE SEQUENCE</scope>
</reference>
<evidence type="ECO:0000256" key="6">
    <source>
        <dbReference type="ARBA" id="ARBA00022884"/>
    </source>
</evidence>
<dbReference type="Proteomes" id="UP000708208">
    <property type="component" value="Unassembled WGS sequence"/>
</dbReference>
<dbReference type="Pfam" id="PF03813">
    <property type="entry name" value="Nrap"/>
    <property type="match status" value="1"/>
</dbReference>
<feature type="domain" description="Nrap protein" evidence="13">
    <location>
        <begin position="384"/>
        <end position="525"/>
    </location>
</feature>
<evidence type="ECO:0000256" key="5">
    <source>
        <dbReference type="ARBA" id="ARBA00022454"/>
    </source>
</evidence>
<evidence type="ECO:0000313" key="18">
    <source>
        <dbReference type="Proteomes" id="UP000708208"/>
    </source>
</evidence>
<evidence type="ECO:0000256" key="1">
    <source>
        <dbReference type="ARBA" id="ARBA00004286"/>
    </source>
</evidence>
<evidence type="ECO:0000259" key="15">
    <source>
        <dbReference type="Pfam" id="PF17406"/>
    </source>
</evidence>
<dbReference type="Pfam" id="PF17406">
    <property type="entry name" value="Nrap_D5"/>
    <property type="match status" value="1"/>
</dbReference>
<feature type="domain" description="Nrap protein" evidence="14">
    <location>
        <begin position="564"/>
        <end position="773"/>
    </location>
</feature>
<dbReference type="GO" id="GO:0003723">
    <property type="term" value="F:RNA binding"/>
    <property type="evidence" value="ECO:0007669"/>
    <property type="project" value="UniProtKB-KW"/>
</dbReference>
<feature type="domain" description="Nrap protein" evidence="12">
    <location>
        <begin position="244"/>
        <end position="380"/>
    </location>
</feature>
<feature type="domain" description="Nrap protein" evidence="16">
    <location>
        <begin position="951"/>
        <end position="1080"/>
    </location>
</feature>
<dbReference type="GO" id="GO:0034456">
    <property type="term" value="C:UTP-C complex"/>
    <property type="evidence" value="ECO:0007669"/>
    <property type="project" value="TreeGrafter"/>
</dbReference>
<comment type="subunit">
    <text evidence="9">Part of the small subunit (SSU) processome, composed of more than 70 proteins and the RNA chaperone small nucleolar RNA (snoRNA) U3.</text>
</comment>
<dbReference type="InterPro" id="IPR035370">
    <property type="entry name" value="Nrap_D5"/>
</dbReference>
<sequence>MDSEVSINQDQAFKHMVDGLLAEVNIPASTRESFSAWIAQFKATIAKFEDAEIECKKWAAVVPLPKHINIENVGKTMHWKKPGDVSLVGSWSFNAAVMKVSAVDLIVEVPKECLHKSDLLNHKYHIKRALYLAYLAQKLTECEYDELYYSCPDGNPLKPVLDIRVDEDIRVRLHLVPPKDLFKLVRLSPDKNNLRFNSYYGLEELSETESASQPTPSYNSSIAVDILLKCIDEAISLKISNCQAIKEAIVLLKIWMQQRYINTGYGSFSSCMINMFTCYLIEKGELHPSMSPFQLFRSILTNLTSSGWDEQGISLCDNEDALNLWKKHSDVVFVDATGTLNFAGQLSKLTYHRIQKDAQETLSALGTSSLLSFQSVFMKKLPFVYNFDHVLQVNLLEFNKKIESREDFKWKILNHSGHPYPVAVSLIGSLVENCLKTRSQLIDVEVSNVKPWKYNEQPSYQRKSGLFVRFGIILRKEVAQKQVEKCESDDPDHVQKFKEFWGEISELRRFRDGSISESVVFANNKFRLESHFEPEFLSNEINDPSSKPSGKRKKSVAKGIAEAAKVTVEDITNEASASVDKLTKILRQLEGVPLAITSVQGISPVLRYSNPFPTPPQRFISSDLLIYHSSQIKSSALLKVPGKKGKTGVISVNKVAKLVEPVCIIVQLESTGKWPDNVNAIERLKCALLINIGQSLKSQFDLTVLAAPNYLDVLMDGFVFRIRLFYMRELMLLKEIKDTDGVIKLKDNANVQELEKEGIHLPKLTSTLHAFKHQFEPFGKVCRLAKRWLASHLMLSSSFNFQTKSDAGSTFTEEAVELLVASTFVNYKPYLQPPNEAQTGFLRFLDLLANTDWKITPIIVNFNQSLLAEEVQSIEESFHRRRELFPCLFIATPHDKSISIWTKNLPKIILKRTGILAQSALKHATSQLLLSFTTSKELQETCVKIFSSPMDHFDVIIWLKKHMNAKSFQNIHTSPVPRLEFKKYKKCLNEFIPIVSFDPVGLYVQELRESFGHLAMFFYDSCGGNCVSVVWKLDALKPKEFSVTNAKSRRYNDQLHNLEVNVEGVLEAFQVIGDELVDRIEARSENWRI</sequence>
<dbReference type="InterPro" id="IPR035367">
    <property type="entry name" value="Nrap_D2"/>
</dbReference>
<name>A0A8J2PPP2_9HEXA</name>
<dbReference type="PANTHER" id="PTHR17972">
    <property type="entry name" value="NUCLEOLAR RNA-ASSOCIATED PROTEIN"/>
    <property type="match status" value="1"/>
</dbReference>
<evidence type="ECO:0000259" key="14">
    <source>
        <dbReference type="Pfam" id="PF17405"/>
    </source>
</evidence>
<evidence type="ECO:0000256" key="8">
    <source>
        <dbReference type="ARBA" id="ARBA00035000"/>
    </source>
</evidence>
<evidence type="ECO:0000313" key="17">
    <source>
        <dbReference type="EMBL" id="CAG7831450.1"/>
    </source>
</evidence>
<dbReference type="GO" id="GO:0006409">
    <property type="term" value="P:tRNA export from nucleus"/>
    <property type="evidence" value="ECO:0007669"/>
    <property type="project" value="TreeGrafter"/>
</dbReference>
<protein>
    <recommendedName>
        <fullName evidence="4 10">Nucleolar protein 6</fullName>
    </recommendedName>
</protein>
<dbReference type="InterPro" id="IPR035082">
    <property type="entry name" value="Nrap_D1"/>
</dbReference>
<evidence type="ECO:0000259" key="12">
    <source>
        <dbReference type="Pfam" id="PF17403"/>
    </source>
</evidence>
<keyword evidence="6 10" id="KW-0694">RNA-binding</keyword>
<comment type="caution">
    <text evidence="17">The sequence shown here is derived from an EMBL/GenBank/DDBJ whole genome shotgun (WGS) entry which is preliminary data.</text>
</comment>